<keyword evidence="1" id="KW-0808">Transferase</keyword>
<dbReference type="Proteomes" id="UP001183615">
    <property type="component" value="Unassembled WGS sequence"/>
</dbReference>
<keyword evidence="2" id="KW-1185">Reference proteome</keyword>
<proteinExistence type="predicted"/>
<dbReference type="EMBL" id="JAVREV010000012">
    <property type="protein sequence ID" value="MDT0445221.1"/>
    <property type="molecule type" value="Genomic_DNA"/>
</dbReference>
<reference evidence="2" key="1">
    <citation type="submission" date="2023-07" db="EMBL/GenBank/DDBJ databases">
        <title>30 novel species of actinomycetes from the DSMZ collection.</title>
        <authorList>
            <person name="Nouioui I."/>
        </authorList>
    </citation>
    <scope>NUCLEOTIDE SEQUENCE [LARGE SCALE GENOMIC DNA]</scope>
    <source>
        <strain evidence="2">DSM 41886</strain>
    </source>
</reference>
<dbReference type="GO" id="GO:0008168">
    <property type="term" value="F:methyltransferase activity"/>
    <property type="evidence" value="ECO:0007669"/>
    <property type="project" value="UniProtKB-KW"/>
</dbReference>
<dbReference type="InterPro" id="IPR006764">
    <property type="entry name" value="SAM_dep_MeTrfase_SAV2177_type"/>
</dbReference>
<evidence type="ECO:0000313" key="2">
    <source>
        <dbReference type="Proteomes" id="UP001183615"/>
    </source>
</evidence>
<gene>
    <name evidence="1" type="ORF">RM779_21835</name>
</gene>
<dbReference type="RefSeq" id="WP_311619431.1">
    <property type="nucleotide sequence ID" value="NZ_JAVREV010000012.1"/>
</dbReference>
<comment type="caution">
    <text evidence="1">The sequence shown here is derived from an EMBL/GenBank/DDBJ whole genome shotgun (WGS) entry which is preliminary data.</text>
</comment>
<protein>
    <submittedName>
        <fullName evidence="1">SAM-dependent methyltransferase</fullName>
        <ecNumber evidence="1">2.1.1.-</ecNumber>
    </submittedName>
</protein>
<accession>A0ABU2S8C1</accession>
<name>A0ABU2S8C1_9ACTN</name>
<sequence>MTTQGASHAPHPTIEPTAEIDTTLRSQARTWNHWLGGMHSFAVDREAGNKFAVTYPGLVERVRTTRHFLGRTVRYLARDAGIRQFLDVGSGLPSAGNTHEIAQRAAPGSRVVYADNDPQTVLYARQLLGSTPAEAVSYHEASLHEPEAVLAAAKETLDLSRPVALVLSGILGHVPDYEEARAIARELLAALPSGSYLMSHDICDTEADWRDIQSRHNATAAPLAYHLRSPAQIAGFFEGLELVEPGVVALTSWRPDPGGRYSPEWAALVADLVGGVGRKS</sequence>
<dbReference type="GO" id="GO:0032259">
    <property type="term" value="P:methylation"/>
    <property type="evidence" value="ECO:0007669"/>
    <property type="project" value="UniProtKB-KW"/>
</dbReference>
<organism evidence="1 2">
    <name type="scientific">Streptomyces johnsoniae</name>
    <dbReference type="NCBI Taxonomy" id="3075532"/>
    <lineage>
        <taxon>Bacteria</taxon>
        <taxon>Bacillati</taxon>
        <taxon>Actinomycetota</taxon>
        <taxon>Actinomycetes</taxon>
        <taxon>Kitasatosporales</taxon>
        <taxon>Streptomycetaceae</taxon>
        <taxon>Streptomyces</taxon>
    </lineage>
</organism>
<dbReference type="PIRSF" id="PIRSF017393">
    <property type="entry name" value="MTase_SAV2177"/>
    <property type="match status" value="1"/>
</dbReference>
<keyword evidence="1" id="KW-0489">Methyltransferase</keyword>
<dbReference type="Pfam" id="PF04672">
    <property type="entry name" value="Methyltransf_19"/>
    <property type="match status" value="1"/>
</dbReference>
<dbReference type="Gene3D" id="3.40.50.150">
    <property type="entry name" value="Vaccinia Virus protein VP39"/>
    <property type="match status" value="1"/>
</dbReference>
<dbReference type="EC" id="2.1.1.-" evidence="1"/>
<dbReference type="SUPFAM" id="SSF53335">
    <property type="entry name" value="S-adenosyl-L-methionine-dependent methyltransferases"/>
    <property type="match status" value="1"/>
</dbReference>
<dbReference type="InterPro" id="IPR029063">
    <property type="entry name" value="SAM-dependent_MTases_sf"/>
</dbReference>
<evidence type="ECO:0000313" key="1">
    <source>
        <dbReference type="EMBL" id="MDT0445221.1"/>
    </source>
</evidence>